<dbReference type="AlphaFoldDB" id="Q7NCT6"/>
<dbReference type="SUPFAM" id="SSF54427">
    <property type="entry name" value="NTF2-like"/>
    <property type="match status" value="1"/>
</dbReference>
<accession>Q7NCT6</accession>
<gene>
    <name evidence="2" type="ordered locus">gll2890</name>
</gene>
<evidence type="ECO:0000313" key="2">
    <source>
        <dbReference type="EMBL" id="BAC90831.1"/>
    </source>
</evidence>
<dbReference type="HOGENOM" id="CLU_132549_2_0_3"/>
<name>Q7NCT6_GLOVI</name>
<organism evidence="2 3">
    <name type="scientific">Gloeobacter violaceus (strain ATCC 29082 / PCC 7421)</name>
    <dbReference type="NCBI Taxonomy" id="251221"/>
    <lineage>
        <taxon>Bacteria</taxon>
        <taxon>Bacillati</taxon>
        <taxon>Cyanobacteriota</taxon>
        <taxon>Cyanophyceae</taxon>
        <taxon>Gloeobacterales</taxon>
        <taxon>Gloeobacteraceae</taxon>
        <taxon>Gloeobacter</taxon>
    </lineage>
</organism>
<evidence type="ECO:0000313" key="3">
    <source>
        <dbReference type="Proteomes" id="UP000000557"/>
    </source>
</evidence>
<dbReference type="PhylomeDB" id="Q7NCT6"/>
<dbReference type="EnsemblBacteria" id="BAC90831">
    <property type="protein sequence ID" value="BAC90831"/>
    <property type="gene ID" value="BAC90831"/>
</dbReference>
<dbReference type="Pfam" id="PF12680">
    <property type="entry name" value="SnoaL_2"/>
    <property type="match status" value="1"/>
</dbReference>
<proteinExistence type="predicted"/>
<dbReference type="EMBL" id="BA000045">
    <property type="protein sequence ID" value="BAC90831.1"/>
    <property type="molecule type" value="Genomic_DNA"/>
</dbReference>
<dbReference type="InterPro" id="IPR032710">
    <property type="entry name" value="NTF2-like_dom_sf"/>
</dbReference>
<sequence length="130" mass="14757">MSTEEIALLVTTYFDNMAAMNVDEWLTVFAEDAVIHDPVGDPPRSAHKDSHRFFKTMSNFFEKIEVSKDDIFFVKNGAAVKWRMQVVTKNNLHATSEGISVFEMNDAGKIQKISSYWDEAAMMSKLRGSL</sequence>
<keyword evidence="3" id="KW-1185">Reference proteome</keyword>
<dbReference type="STRING" id="251221.gene:10760394"/>
<feature type="domain" description="SnoaL-like" evidence="1">
    <location>
        <begin position="10"/>
        <end position="111"/>
    </location>
</feature>
<dbReference type="eggNOG" id="COG3631">
    <property type="taxonomic scope" value="Bacteria"/>
</dbReference>
<reference evidence="2 3" key="2">
    <citation type="journal article" date="2003" name="DNA Res.">
        <title>Complete genome structure of Gloeobacter violaceus PCC 7421, a cyanobacterium that lacks thylakoids (supplement).</title>
        <authorList>
            <person name="Nakamura Y."/>
            <person name="Kaneko T."/>
            <person name="Sato S."/>
            <person name="Mimuro M."/>
            <person name="Miyashita H."/>
            <person name="Tsuchiya T."/>
            <person name="Sasamoto S."/>
            <person name="Watanabe A."/>
            <person name="Kawashima K."/>
            <person name="Kishida Y."/>
            <person name="Kiyokawa C."/>
            <person name="Kohara M."/>
            <person name="Matsumoto M."/>
            <person name="Matsuno A."/>
            <person name="Nakazaki N."/>
            <person name="Shimpo S."/>
            <person name="Takeuchi C."/>
            <person name="Yamada M."/>
            <person name="Tabata S."/>
        </authorList>
    </citation>
    <scope>NUCLEOTIDE SEQUENCE [LARGE SCALE GENOMIC DNA]</scope>
    <source>
        <strain evidence="3">ATCC 29082 / PCC 7421</strain>
    </source>
</reference>
<reference evidence="2 3" key="1">
    <citation type="journal article" date="2003" name="DNA Res.">
        <title>Complete genome structure of Gloeobacter violaceus PCC 7421, a cyanobacterium that lacks thylakoids.</title>
        <authorList>
            <person name="Nakamura Y."/>
            <person name="Kaneko T."/>
            <person name="Sato S."/>
            <person name="Mimuro M."/>
            <person name="Miyashita H."/>
            <person name="Tsuchiya T."/>
            <person name="Sasamoto S."/>
            <person name="Watanabe A."/>
            <person name="Kawashima K."/>
            <person name="Kishida Y."/>
            <person name="Kiyokawa C."/>
            <person name="Kohara M."/>
            <person name="Matsumoto M."/>
            <person name="Matsuno A."/>
            <person name="Nakazaki N."/>
            <person name="Shimpo S."/>
            <person name="Takeuchi C."/>
            <person name="Yamada M."/>
            <person name="Tabata S."/>
        </authorList>
    </citation>
    <scope>NUCLEOTIDE SEQUENCE [LARGE SCALE GENOMIC DNA]</scope>
    <source>
        <strain evidence="3">ATCC 29082 / PCC 7421</strain>
    </source>
</reference>
<dbReference type="OrthoDB" id="459617at2"/>
<evidence type="ECO:0000259" key="1">
    <source>
        <dbReference type="Pfam" id="PF12680"/>
    </source>
</evidence>
<dbReference type="Proteomes" id="UP000000557">
    <property type="component" value="Chromosome"/>
</dbReference>
<dbReference type="InParanoid" id="Q7NCT6"/>
<dbReference type="KEGG" id="gvi:gll2890"/>
<protein>
    <submittedName>
        <fullName evidence="2">Gll2890 protein</fullName>
    </submittedName>
</protein>
<dbReference type="InterPro" id="IPR037401">
    <property type="entry name" value="SnoaL-like"/>
</dbReference>
<dbReference type="Gene3D" id="3.10.450.50">
    <property type="match status" value="1"/>
</dbReference>
<dbReference type="RefSeq" id="WP_011142884.1">
    <property type="nucleotide sequence ID" value="NC_005125.1"/>
</dbReference>